<protein>
    <submittedName>
        <fullName evidence="1">Uncharacterized protein</fullName>
    </submittedName>
</protein>
<keyword evidence="2" id="KW-1185">Reference proteome</keyword>
<dbReference type="Proteomes" id="UP000240883">
    <property type="component" value="Unassembled WGS sequence"/>
</dbReference>
<reference evidence="1 2" key="1">
    <citation type="journal article" date="2018" name="Front. Microbiol.">
        <title>Genome-Wide Analysis of Corynespora cassiicola Leaf Fall Disease Putative Effectors.</title>
        <authorList>
            <person name="Lopez D."/>
            <person name="Ribeiro S."/>
            <person name="Label P."/>
            <person name="Fumanal B."/>
            <person name="Venisse J.S."/>
            <person name="Kohler A."/>
            <person name="de Oliveira R.R."/>
            <person name="Labutti K."/>
            <person name="Lipzen A."/>
            <person name="Lail K."/>
            <person name="Bauer D."/>
            <person name="Ohm R.A."/>
            <person name="Barry K.W."/>
            <person name="Spatafora J."/>
            <person name="Grigoriev I.V."/>
            <person name="Martin F.M."/>
            <person name="Pujade-Renaud V."/>
        </authorList>
    </citation>
    <scope>NUCLEOTIDE SEQUENCE [LARGE SCALE GENOMIC DNA]</scope>
    <source>
        <strain evidence="1 2">Philippines</strain>
    </source>
</reference>
<accession>A0A2T2P907</accession>
<sequence length="179" mass="18620">MIAAREEVRVGKRGFGANTYTAVVGLALESGWFVRTPRARWRVGRAQGLRRRAVAGGSCCSRWGGCWAVTRAVRSGRAGGGALVGEGGGKKKVGGMECVGVGATGSRAGRRVLYQKCRGSRGSSSEKSGATEFKNQSTGGPVIAALCSPALQLHCNCTRCHRLRAGSAAVAATNLRPRT</sequence>
<gene>
    <name evidence="1" type="ORF">BS50DRAFT_9012</name>
</gene>
<proteinExistence type="predicted"/>
<evidence type="ECO:0000313" key="2">
    <source>
        <dbReference type="Proteomes" id="UP000240883"/>
    </source>
</evidence>
<evidence type="ECO:0000313" key="1">
    <source>
        <dbReference type="EMBL" id="PSN74141.1"/>
    </source>
</evidence>
<dbReference type="EMBL" id="KZ678128">
    <property type="protein sequence ID" value="PSN74141.1"/>
    <property type="molecule type" value="Genomic_DNA"/>
</dbReference>
<dbReference type="AlphaFoldDB" id="A0A2T2P907"/>
<organism evidence="1 2">
    <name type="scientific">Corynespora cassiicola Philippines</name>
    <dbReference type="NCBI Taxonomy" id="1448308"/>
    <lineage>
        <taxon>Eukaryota</taxon>
        <taxon>Fungi</taxon>
        <taxon>Dikarya</taxon>
        <taxon>Ascomycota</taxon>
        <taxon>Pezizomycotina</taxon>
        <taxon>Dothideomycetes</taxon>
        <taxon>Pleosporomycetidae</taxon>
        <taxon>Pleosporales</taxon>
        <taxon>Corynesporascaceae</taxon>
        <taxon>Corynespora</taxon>
    </lineage>
</organism>
<name>A0A2T2P907_CORCC</name>